<sequence length="234" mass="26221">MSLTIGADPELGIRLNGTHASARRFFKSNSSFGLDGCDSTAELRPGYSESPLDLTAKIRLILESGHQRYPELEFISGHMVDGYSVGGHIHLSATPTDQLIANLDSVLGTFSDCLDDLDQREQRRECGYGKKGAYRRKQYGFEYRVPGSWLLSPSTTLVTLTLARLTAINEMVDFNSINKLKQPCEFLRSFQSNLHTIPDDCQEGLLQLQLLLNSNRPNWDVNILPNWGLWRDAA</sequence>
<comment type="caution">
    <text evidence="1">The sequence shown here is derived from an EMBL/GenBank/DDBJ whole genome shotgun (WGS) entry which is preliminary data.</text>
</comment>
<dbReference type="InterPro" id="IPR025681">
    <property type="entry name" value="COOH-NH2_lig"/>
</dbReference>
<evidence type="ECO:0000313" key="1">
    <source>
        <dbReference type="EMBL" id="KUG25934.1"/>
    </source>
</evidence>
<gene>
    <name evidence="1" type="ORF">ASZ90_004239</name>
</gene>
<dbReference type="AlphaFoldDB" id="A0A0W8FZ23"/>
<evidence type="ECO:0008006" key="2">
    <source>
        <dbReference type="Google" id="ProtNLM"/>
    </source>
</evidence>
<dbReference type="EMBL" id="LNQE01000572">
    <property type="protein sequence ID" value="KUG25934.1"/>
    <property type="molecule type" value="Genomic_DNA"/>
</dbReference>
<reference evidence="1" key="1">
    <citation type="journal article" date="2015" name="Proc. Natl. Acad. Sci. U.S.A.">
        <title>Networks of energetic and metabolic interactions define dynamics in microbial communities.</title>
        <authorList>
            <person name="Embree M."/>
            <person name="Liu J.K."/>
            <person name="Al-Bassam M.M."/>
            <person name="Zengler K."/>
        </authorList>
    </citation>
    <scope>NUCLEOTIDE SEQUENCE</scope>
</reference>
<name>A0A0W8FZ23_9ZZZZ</name>
<dbReference type="Pfam" id="PF14395">
    <property type="entry name" value="COOH-NH2_lig"/>
    <property type="match status" value="1"/>
</dbReference>
<organism evidence="1">
    <name type="scientific">hydrocarbon metagenome</name>
    <dbReference type="NCBI Taxonomy" id="938273"/>
    <lineage>
        <taxon>unclassified sequences</taxon>
        <taxon>metagenomes</taxon>
        <taxon>ecological metagenomes</taxon>
    </lineage>
</organism>
<accession>A0A0W8FZ23</accession>
<protein>
    <recommendedName>
        <fullName evidence="2">Amidoligase enzyme</fullName>
    </recommendedName>
</protein>
<proteinExistence type="predicted"/>